<feature type="transmembrane region" description="Helical" evidence="3">
    <location>
        <begin position="326"/>
        <end position="348"/>
    </location>
</feature>
<dbReference type="AlphaFoldDB" id="A0A369WAD3"/>
<keyword evidence="3" id="KW-0812">Transmembrane</keyword>
<keyword evidence="3" id="KW-1133">Transmembrane helix</keyword>
<feature type="coiled-coil region" evidence="1">
    <location>
        <begin position="207"/>
        <end position="290"/>
    </location>
</feature>
<evidence type="ECO:0000256" key="2">
    <source>
        <dbReference type="SAM" id="MobiDB-lite"/>
    </source>
</evidence>
<evidence type="ECO:0000313" key="5">
    <source>
        <dbReference type="Proteomes" id="UP000253769"/>
    </source>
</evidence>
<keyword evidence="3" id="KW-0472">Membrane</keyword>
<reference evidence="4 5" key="1">
    <citation type="submission" date="2018-07" db="EMBL/GenBank/DDBJ databases">
        <title>Motiliproteus coralliicola sp. nov., a bacterium isolated from Coral.</title>
        <authorList>
            <person name="Wang G."/>
        </authorList>
    </citation>
    <scope>NUCLEOTIDE SEQUENCE [LARGE SCALE GENOMIC DNA]</scope>
    <source>
        <strain evidence="4 5">C34</strain>
    </source>
</reference>
<dbReference type="EMBL" id="QQOH01000004">
    <property type="protein sequence ID" value="RDE18968.1"/>
    <property type="molecule type" value="Genomic_DNA"/>
</dbReference>
<gene>
    <name evidence="4" type="ORF">DV711_15275</name>
</gene>
<name>A0A369WAD3_9GAMM</name>
<dbReference type="RefSeq" id="WP_114696586.1">
    <property type="nucleotide sequence ID" value="NZ_QQOH01000004.1"/>
</dbReference>
<feature type="compositionally biased region" description="Acidic residues" evidence="2">
    <location>
        <begin position="480"/>
        <end position="492"/>
    </location>
</feature>
<evidence type="ECO:0000256" key="3">
    <source>
        <dbReference type="SAM" id="Phobius"/>
    </source>
</evidence>
<evidence type="ECO:0000256" key="1">
    <source>
        <dbReference type="SAM" id="Coils"/>
    </source>
</evidence>
<proteinExistence type="predicted"/>
<evidence type="ECO:0000313" key="4">
    <source>
        <dbReference type="EMBL" id="RDE18968.1"/>
    </source>
</evidence>
<accession>A0A369WAD3</accession>
<protein>
    <submittedName>
        <fullName evidence="4">Uncharacterized protein</fullName>
    </submittedName>
</protein>
<feature type="compositionally biased region" description="Basic and acidic residues" evidence="2">
    <location>
        <begin position="461"/>
        <end position="479"/>
    </location>
</feature>
<dbReference type="OrthoDB" id="6894078at2"/>
<keyword evidence="1" id="KW-0175">Coiled coil</keyword>
<organism evidence="4 5">
    <name type="scientific">Motiliproteus coralliicola</name>
    <dbReference type="NCBI Taxonomy" id="2283196"/>
    <lineage>
        <taxon>Bacteria</taxon>
        <taxon>Pseudomonadati</taxon>
        <taxon>Pseudomonadota</taxon>
        <taxon>Gammaproteobacteria</taxon>
        <taxon>Oceanospirillales</taxon>
        <taxon>Oceanospirillaceae</taxon>
        <taxon>Motiliproteus</taxon>
    </lineage>
</organism>
<feature type="region of interest" description="Disordered" evidence="2">
    <location>
        <begin position="461"/>
        <end position="492"/>
    </location>
</feature>
<comment type="caution">
    <text evidence="4">The sequence shown here is derived from an EMBL/GenBank/DDBJ whole genome shotgun (WGS) entry which is preliminary data.</text>
</comment>
<sequence>MSEDLELIDESEEESAELNSEKLIHPETVNLDKEIEAISESKELSKKLLNELEPDLLPSVLFSTTSQRLRGIINDTEADVLPIQTNNTTHTIRLNSLTYVDAIYIEGVGYSLYDSLSFRCYVDKEVVFSKEVKCHKSRSDFAINIERLVTHIEIKTPSKMFTSTSLKSICVTGTELKAFGEIEKTFREVTSTKLDILKKCNEATDKFEKYKDEYSEIFNTKEKLQSEIEKQEKLKESCSGDLLYLNEKLDKRKKAVNIAATELSDRQRDLESLDRDLTKEREKFNQLAKDISIKESELRTLKSNINLFPSELSDYAKEGGKSLNRYMLISVLPMLVIAFISIHLYFSAADLADYVKDNSGNVDLAEVIISRLPYVLLSFTILGACSSLIYRFISEAIRITEQKLNLSKVSIIAKDVSDASCSSLDFSDDEIYEKRVSLKMELLKEHLKTYIREDYHYKEKSKNKPIESVEPNDIDHNSDDIDDEVDNDERNE</sequence>
<feature type="transmembrane region" description="Helical" evidence="3">
    <location>
        <begin position="368"/>
        <end position="393"/>
    </location>
</feature>
<dbReference type="Proteomes" id="UP000253769">
    <property type="component" value="Unassembled WGS sequence"/>
</dbReference>
<keyword evidence="5" id="KW-1185">Reference proteome</keyword>